<sequence length="145" mass="16483">MRPVNNELKNKIESFLQTHMDLMGSPATEQQIELAEETLSTRFNEQYVEFIKLFGGSYAGIGLHAFQNGALIGKATVTELTTRFRERYKTQHYSQLNDAYVISDDGSGNPVIMNPAGEIFLYLHEEDELELLYPSLNDLLNQTFS</sequence>
<dbReference type="InterPro" id="IPR018958">
    <property type="entry name" value="Knr4/Smi1-like_dom"/>
</dbReference>
<dbReference type="Proteomes" id="UP000050342">
    <property type="component" value="Unassembled WGS sequence"/>
</dbReference>
<dbReference type="SMART" id="SM00860">
    <property type="entry name" value="SMI1_KNR4"/>
    <property type="match status" value="1"/>
</dbReference>
<feature type="domain" description="Knr4/Smi1-like" evidence="1">
    <location>
        <begin position="26"/>
        <end position="142"/>
    </location>
</feature>
<organism evidence="2 3">
    <name type="scientific">Pseudomonas endophytica</name>
    <dbReference type="NCBI Taxonomy" id="1563157"/>
    <lineage>
        <taxon>Bacteria</taxon>
        <taxon>Pseudomonadati</taxon>
        <taxon>Pseudomonadota</taxon>
        <taxon>Gammaproteobacteria</taxon>
        <taxon>Pseudomonadales</taxon>
        <taxon>Pseudomonadaceae</taxon>
        <taxon>Pseudomonas</taxon>
    </lineage>
</organism>
<name>A0A0N8VSP5_9PSED</name>
<dbReference type="Pfam" id="PF09346">
    <property type="entry name" value="SMI1_KNR4"/>
    <property type="match status" value="1"/>
</dbReference>
<protein>
    <submittedName>
        <fullName evidence="2">Cell wall assembly protein</fullName>
    </submittedName>
</protein>
<comment type="caution">
    <text evidence="2">The sequence shown here is derived from an EMBL/GenBank/DDBJ whole genome shotgun (WGS) entry which is preliminary data.</text>
</comment>
<proteinExistence type="predicted"/>
<dbReference type="EMBL" id="LLWH01000144">
    <property type="protein sequence ID" value="KQB53900.1"/>
    <property type="molecule type" value="Genomic_DNA"/>
</dbReference>
<accession>A0A0N8VSP5</accession>
<dbReference type="InterPro" id="IPR037883">
    <property type="entry name" value="Knr4/Smi1-like_sf"/>
</dbReference>
<dbReference type="Gene3D" id="3.40.1580.10">
    <property type="entry name" value="SMI1/KNR4-like"/>
    <property type="match status" value="1"/>
</dbReference>
<dbReference type="OrthoDB" id="2736282at2"/>
<gene>
    <name evidence="2" type="ORF">AQS70_22905</name>
</gene>
<dbReference type="AlphaFoldDB" id="A0A0N8VSP5"/>
<evidence type="ECO:0000313" key="3">
    <source>
        <dbReference type="Proteomes" id="UP000050342"/>
    </source>
</evidence>
<reference evidence="2 3" key="1">
    <citation type="submission" date="2015-10" db="EMBL/GenBank/DDBJ databases">
        <title>Pseudomonas helleri sp. nov. and Pseudomonas weihenstephanensis sp. nov., isolated from raw cows milk.</title>
        <authorList>
            <person name="Von Neubeck M."/>
            <person name="Huptas C."/>
            <person name="Wenning M."/>
            <person name="Scherer S."/>
        </authorList>
    </citation>
    <scope>NUCLEOTIDE SEQUENCE [LARGE SCALE GENOMIC DNA]</scope>
    <source>
        <strain evidence="2 3">BSTT44</strain>
    </source>
</reference>
<evidence type="ECO:0000259" key="1">
    <source>
        <dbReference type="SMART" id="SM00860"/>
    </source>
</evidence>
<dbReference type="SUPFAM" id="SSF160631">
    <property type="entry name" value="SMI1/KNR4-like"/>
    <property type="match status" value="1"/>
</dbReference>
<keyword evidence="3" id="KW-1185">Reference proteome</keyword>
<evidence type="ECO:0000313" key="2">
    <source>
        <dbReference type="EMBL" id="KQB53900.1"/>
    </source>
</evidence>